<dbReference type="EMBL" id="JAWWNJ010000005">
    <property type="protein sequence ID" value="KAK7055419.1"/>
    <property type="molecule type" value="Genomic_DNA"/>
</dbReference>
<name>A0AAW0DV72_9AGAR</name>
<gene>
    <name evidence="1" type="ORF">R3P38DRAFT_3253479</name>
</gene>
<reference evidence="1 2" key="1">
    <citation type="journal article" date="2024" name="J Genomics">
        <title>Draft genome sequencing and assembly of Favolaschia claudopus CIRM-BRFM 2984 isolated from oak limbs.</title>
        <authorList>
            <person name="Navarro D."/>
            <person name="Drula E."/>
            <person name="Chaduli D."/>
            <person name="Cazenave R."/>
            <person name="Ahrendt S."/>
            <person name="Wang J."/>
            <person name="Lipzen A."/>
            <person name="Daum C."/>
            <person name="Barry K."/>
            <person name="Grigoriev I.V."/>
            <person name="Favel A."/>
            <person name="Rosso M.N."/>
            <person name="Martin F."/>
        </authorList>
    </citation>
    <scope>NUCLEOTIDE SEQUENCE [LARGE SCALE GENOMIC DNA]</scope>
    <source>
        <strain evidence="1 2">CIRM-BRFM 2984</strain>
    </source>
</reference>
<evidence type="ECO:0000313" key="1">
    <source>
        <dbReference type="EMBL" id="KAK7055419.1"/>
    </source>
</evidence>
<organism evidence="1 2">
    <name type="scientific">Favolaschia claudopus</name>
    <dbReference type="NCBI Taxonomy" id="2862362"/>
    <lineage>
        <taxon>Eukaryota</taxon>
        <taxon>Fungi</taxon>
        <taxon>Dikarya</taxon>
        <taxon>Basidiomycota</taxon>
        <taxon>Agaricomycotina</taxon>
        <taxon>Agaricomycetes</taxon>
        <taxon>Agaricomycetidae</taxon>
        <taxon>Agaricales</taxon>
        <taxon>Marasmiineae</taxon>
        <taxon>Mycenaceae</taxon>
        <taxon>Favolaschia</taxon>
    </lineage>
</organism>
<proteinExistence type="predicted"/>
<protein>
    <submittedName>
        <fullName evidence="1">Uncharacterized protein</fullName>
    </submittedName>
</protein>
<evidence type="ECO:0000313" key="2">
    <source>
        <dbReference type="Proteomes" id="UP001362999"/>
    </source>
</evidence>
<dbReference type="Proteomes" id="UP001362999">
    <property type="component" value="Unassembled WGS sequence"/>
</dbReference>
<dbReference type="AlphaFoldDB" id="A0AAW0DV72"/>
<keyword evidence="2" id="KW-1185">Reference proteome</keyword>
<comment type="caution">
    <text evidence="1">The sequence shown here is derived from an EMBL/GenBank/DDBJ whole genome shotgun (WGS) entry which is preliminary data.</text>
</comment>
<accession>A0AAW0DV72</accession>
<sequence length="265" mass="30277">MARDPAANYNRLLLFPPSTSRERDVRLPVFAKLKPPAGNPRTFKFNSAYLSTLLERSHLPRYAAQTLDYIDQRPPSGTCDWPPAGKPLVPRLKAAYPYSYLDESPLPASAAKRREIVFRRAALTHSPKLLSGYSDIDYTTYRRPPSRVRTNQSVSLLNHCKLDLEVSNFDFSASAERALRTTSAERQFRREQVRVEGWDIKLSRFDFWASAERDSCKKSSSRHPEAPNTMHGLAQFMYGGFSSRAPQLQRKDFKDFVNTTVLSQK</sequence>